<evidence type="ECO:0000256" key="1">
    <source>
        <dbReference type="ARBA" id="ARBA00004141"/>
    </source>
</evidence>
<dbReference type="PANTHER" id="PTHR48020:SF12">
    <property type="entry name" value="PROTON MYO-INOSITOL COTRANSPORTER"/>
    <property type="match status" value="1"/>
</dbReference>
<feature type="transmembrane region" description="Helical" evidence="15">
    <location>
        <begin position="385"/>
        <end position="407"/>
    </location>
</feature>
<evidence type="ECO:0000256" key="3">
    <source>
        <dbReference type="ARBA" id="ARBA00022448"/>
    </source>
</evidence>
<evidence type="ECO:0000256" key="10">
    <source>
        <dbReference type="ARBA" id="ARBA00044662"/>
    </source>
</evidence>
<evidence type="ECO:0000256" key="7">
    <source>
        <dbReference type="ARBA" id="ARBA00044637"/>
    </source>
</evidence>
<keyword evidence="5 15" id="KW-1133">Transmembrane helix</keyword>
<evidence type="ECO:0000256" key="13">
    <source>
        <dbReference type="ARBA" id="ARBA00044780"/>
    </source>
</evidence>
<organism evidence="17 18">
    <name type="scientific">Euplotes crassus</name>
    <dbReference type="NCBI Taxonomy" id="5936"/>
    <lineage>
        <taxon>Eukaryota</taxon>
        <taxon>Sar</taxon>
        <taxon>Alveolata</taxon>
        <taxon>Ciliophora</taxon>
        <taxon>Intramacronucleata</taxon>
        <taxon>Spirotrichea</taxon>
        <taxon>Hypotrichia</taxon>
        <taxon>Euplotida</taxon>
        <taxon>Euplotidae</taxon>
        <taxon>Moneuplotes</taxon>
    </lineage>
</organism>
<feature type="domain" description="Major facilitator superfamily (MFS) profile" evidence="16">
    <location>
        <begin position="1"/>
        <end position="498"/>
    </location>
</feature>
<reference evidence="17" key="1">
    <citation type="submission" date="2023-07" db="EMBL/GenBank/DDBJ databases">
        <authorList>
            <consortium name="AG Swart"/>
            <person name="Singh M."/>
            <person name="Singh A."/>
            <person name="Seah K."/>
            <person name="Emmerich C."/>
        </authorList>
    </citation>
    <scope>NUCLEOTIDE SEQUENCE</scope>
    <source>
        <strain evidence="17">DP1</strain>
    </source>
</reference>
<feature type="transmembrane region" description="Helical" evidence="15">
    <location>
        <begin position="475"/>
        <end position="494"/>
    </location>
</feature>
<dbReference type="InterPro" id="IPR020846">
    <property type="entry name" value="MFS_dom"/>
</dbReference>
<evidence type="ECO:0000313" key="17">
    <source>
        <dbReference type="EMBL" id="CAI2365011.1"/>
    </source>
</evidence>
<dbReference type="PANTHER" id="PTHR48020">
    <property type="entry name" value="PROTON MYO-INOSITOL COTRANSPORTER"/>
    <property type="match status" value="1"/>
</dbReference>
<evidence type="ECO:0000256" key="5">
    <source>
        <dbReference type="ARBA" id="ARBA00022989"/>
    </source>
</evidence>
<keyword evidence="4 15" id="KW-0812">Transmembrane</keyword>
<sequence length="512" mass="57530">MATAIGFLAAGYSFGYYNGLTGIMHKQYVHDDKQRISDKDLFNSVVSGVVSLGSIPGSLVASPILKAGRRFTMLIASLILIFGASLTLIFNIWTLILGRFIIGVSLGLYYSVCPLYISEISPPSVSGSLGSLNQMSFVSGLFISFSLTFILPLSDDSEAETTRLWRINCGFPIIFGLIQFCLFTTIFRYDTPLFYKRKGDMKAYQQIIALVATVEENKENKEEISRKNDKVHPDHESPVIEESQEKKDNSCEKSNLDEKIDESKESKEENSSKVLSEEEVDEQRNNLKDLEAQSEEIDKIDARLVKRPWTPHYKKALLICSLLSFFHQSTGINGVTSFSNEIFKDGDEGNSAERRARLGTLLMGISSIIACFTSIWLYKIFPRKFFFITSETVIMSCLFLSGIFALFNIDVGIIVMTMIYVFSFDGGMGPTMWIYCSEVLDSYGASIVALINMVMVCIFASFANLMFEHFTAPGMYFGLALIQSICIIFILKFVRETKGKTKEECEKLYCDE</sequence>
<dbReference type="SUPFAM" id="SSF103473">
    <property type="entry name" value="MFS general substrate transporter"/>
    <property type="match status" value="1"/>
</dbReference>
<accession>A0AAD1XBM6</accession>
<dbReference type="PRINTS" id="PR00171">
    <property type="entry name" value="SUGRTRNSPORT"/>
</dbReference>
<feature type="transmembrane region" description="Helical" evidence="15">
    <location>
        <begin position="358"/>
        <end position="378"/>
    </location>
</feature>
<feature type="compositionally biased region" description="Basic and acidic residues" evidence="14">
    <location>
        <begin position="219"/>
        <end position="271"/>
    </location>
</feature>
<comment type="catalytic activity">
    <reaction evidence="8">
        <text>D-glucose(out) = D-glucose(in)</text>
        <dbReference type="Rhea" id="RHEA:60376"/>
        <dbReference type="ChEBI" id="CHEBI:4167"/>
    </reaction>
    <physiologicalReaction direction="left-to-right" evidence="8">
        <dbReference type="Rhea" id="RHEA:60377"/>
    </physiologicalReaction>
</comment>
<feature type="transmembrane region" description="Helical" evidence="15">
    <location>
        <begin position="73"/>
        <end position="94"/>
    </location>
</feature>
<keyword evidence="6 15" id="KW-0472">Membrane</keyword>
<evidence type="ECO:0000256" key="12">
    <source>
        <dbReference type="ARBA" id="ARBA00044710"/>
    </source>
</evidence>
<dbReference type="Gene3D" id="1.20.1250.20">
    <property type="entry name" value="MFS general substrate transporter like domains"/>
    <property type="match status" value="2"/>
</dbReference>
<dbReference type="InterPro" id="IPR003663">
    <property type="entry name" value="Sugar/inositol_transpt"/>
</dbReference>
<comment type="catalytic activity">
    <reaction evidence="7">
        <text>D-galactose(in) = D-galactose(out)</text>
        <dbReference type="Rhea" id="RHEA:34915"/>
        <dbReference type="ChEBI" id="CHEBI:4139"/>
    </reaction>
    <physiologicalReaction direction="right-to-left" evidence="7">
        <dbReference type="Rhea" id="RHEA:34917"/>
    </physiologicalReaction>
</comment>
<evidence type="ECO:0000256" key="2">
    <source>
        <dbReference type="ARBA" id="ARBA00011738"/>
    </source>
</evidence>
<evidence type="ECO:0000256" key="11">
    <source>
        <dbReference type="ARBA" id="ARBA00044668"/>
    </source>
</evidence>
<dbReference type="PROSITE" id="PS50850">
    <property type="entry name" value="MFS"/>
    <property type="match status" value="1"/>
</dbReference>
<evidence type="ECO:0000256" key="14">
    <source>
        <dbReference type="SAM" id="MobiDB-lite"/>
    </source>
</evidence>
<comment type="catalytic activity">
    <reaction evidence="11">
        <text>D-glucosamine(out) = D-glucosamine(in)</text>
        <dbReference type="Rhea" id="RHEA:78423"/>
        <dbReference type="ChEBI" id="CHEBI:58723"/>
    </reaction>
    <physiologicalReaction direction="left-to-right" evidence="11">
        <dbReference type="Rhea" id="RHEA:78424"/>
    </physiologicalReaction>
</comment>
<comment type="catalytic activity">
    <reaction evidence="10">
        <text>D-mannose(out) = D-mannose(in)</text>
        <dbReference type="Rhea" id="RHEA:78391"/>
        <dbReference type="ChEBI" id="CHEBI:4208"/>
    </reaction>
    <physiologicalReaction direction="left-to-right" evidence="10">
        <dbReference type="Rhea" id="RHEA:78392"/>
    </physiologicalReaction>
</comment>
<comment type="subunit">
    <text evidence="2">Homodimer.</text>
</comment>
<evidence type="ECO:0000256" key="8">
    <source>
        <dbReference type="ARBA" id="ARBA00044648"/>
    </source>
</evidence>
<feature type="transmembrane region" description="Helical" evidence="15">
    <location>
        <begin position="171"/>
        <end position="189"/>
    </location>
</feature>
<evidence type="ECO:0000256" key="9">
    <source>
        <dbReference type="ARBA" id="ARBA00044656"/>
    </source>
</evidence>
<dbReference type="InterPro" id="IPR036259">
    <property type="entry name" value="MFS_trans_sf"/>
</dbReference>
<evidence type="ECO:0000256" key="15">
    <source>
        <dbReference type="SAM" id="Phobius"/>
    </source>
</evidence>
<dbReference type="Pfam" id="PF00083">
    <property type="entry name" value="Sugar_tr"/>
    <property type="match status" value="2"/>
</dbReference>
<dbReference type="InterPro" id="IPR005828">
    <property type="entry name" value="MFS_sugar_transport-like"/>
</dbReference>
<comment type="subcellular location">
    <subcellularLocation>
        <location evidence="1">Membrane</location>
        <topology evidence="1">Multi-pass membrane protein</topology>
    </subcellularLocation>
</comment>
<dbReference type="Proteomes" id="UP001295684">
    <property type="component" value="Unassembled WGS sequence"/>
</dbReference>
<evidence type="ECO:0000259" key="16">
    <source>
        <dbReference type="PROSITE" id="PS50850"/>
    </source>
</evidence>
<comment type="catalytic activity">
    <reaction evidence="12">
        <text>D-fructose(out) = D-fructose(in)</text>
        <dbReference type="Rhea" id="RHEA:60372"/>
        <dbReference type="ChEBI" id="CHEBI:37721"/>
    </reaction>
    <physiologicalReaction direction="left-to-right" evidence="12">
        <dbReference type="Rhea" id="RHEA:60373"/>
    </physiologicalReaction>
</comment>
<feature type="transmembrane region" description="Helical" evidence="15">
    <location>
        <begin position="413"/>
        <end position="436"/>
    </location>
</feature>
<name>A0AAD1XBM6_EUPCR</name>
<comment type="caution">
    <text evidence="17">The sequence shown here is derived from an EMBL/GenBank/DDBJ whole genome shotgun (WGS) entry which is preliminary data.</text>
</comment>
<gene>
    <name evidence="17" type="ORF">ECRASSUSDP1_LOCUS6361</name>
</gene>
<dbReference type="GO" id="GO:0016020">
    <property type="term" value="C:membrane"/>
    <property type="evidence" value="ECO:0007669"/>
    <property type="project" value="UniProtKB-SubCell"/>
</dbReference>
<proteinExistence type="predicted"/>
<dbReference type="AlphaFoldDB" id="A0AAD1XBM6"/>
<dbReference type="InterPro" id="IPR050814">
    <property type="entry name" value="Myo-inositol_Transporter"/>
</dbReference>
<evidence type="ECO:0000256" key="6">
    <source>
        <dbReference type="ARBA" id="ARBA00023136"/>
    </source>
</evidence>
<evidence type="ECO:0000256" key="4">
    <source>
        <dbReference type="ARBA" id="ARBA00022692"/>
    </source>
</evidence>
<protein>
    <recommendedName>
        <fullName evidence="13">Hexose transporter 1</fullName>
    </recommendedName>
</protein>
<feature type="transmembrane region" description="Helical" evidence="15">
    <location>
        <begin position="129"/>
        <end position="151"/>
    </location>
</feature>
<feature type="region of interest" description="Disordered" evidence="14">
    <location>
        <begin position="219"/>
        <end position="290"/>
    </location>
</feature>
<evidence type="ECO:0000313" key="18">
    <source>
        <dbReference type="Proteomes" id="UP001295684"/>
    </source>
</evidence>
<feature type="transmembrane region" description="Helical" evidence="15">
    <location>
        <begin position="443"/>
        <end position="463"/>
    </location>
</feature>
<comment type="catalytic activity">
    <reaction evidence="9">
        <text>D-xylose(out) = D-xylose(in)</text>
        <dbReference type="Rhea" id="RHEA:78427"/>
        <dbReference type="ChEBI" id="CHEBI:53455"/>
    </reaction>
    <physiologicalReaction direction="left-to-right" evidence="9">
        <dbReference type="Rhea" id="RHEA:78428"/>
    </physiologicalReaction>
</comment>
<dbReference type="GO" id="GO:0022857">
    <property type="term" value="F:transmembrane transporter activity"/>
    <property type="evidence" value="ECO:0007669"/>
    <property type="project" value="InterPro"/>
</dbReference>
<keyword evidence="3" id="KW-0813">Transport</keyword>
<keyword evidence="18" id="KW-1185">Reference proteome</keyword>
<feature type="transmembrane region" description="Helical" evidence="15">
    <location>
        <begin position="41"/>
        <end position="61"/>
    </location>
</feature>
<dbReference type="EMBL" id="CAMPGE010006166">
    <property type="protein sequence ID" value="CAI2365011.1"/>
    <property type="molecule type" value="Genomic_DNA"/>
</dbReference>
<feature type="transmembrane region" description="Helical" evidence="15">
    <location>
        <begin position="100"/>
        <end position="117"/>
    </location>
</feature>